<evidence type="ECO:0000259" key="8">
    <source>
        <dbReference type="PROSITE" id="PS50102"/>
    </source>
</evidence>
<dbReference type="SMART" id="SM00333">
    <property type="entry name" value="TUDOR"/>
    <property type="match status" value="1"/>
</dbReference>
<dbReference type="PANTHER" id="PTHR22948:SF76">
    <property type="entry name" value="FI20010P1-RELATED"/>
    <property type="match status" value="1"/>
</dbReference>
<feature type="domain" description="MYND-type" evidence="9">
    <location>
        <begin position="322"/>
        <end position="357"/>
    </location>
</feature>
<dbReference type="SUPFAM" id="SSF54928">
    <property type="entry name" value="RNA-binding domain, RBD"/>
    <property type="match status" value="1"/>
</dbReference>
<feature type="domain" description="RRM" evidence="8">
    <location>
        <begin position="96"/>
        <end position="166"/>
    </location>
</feature>
<evidence type="ECO:0000256" key="7">
    <source>
        <dbReference type="SAM" id="MobiDB-lite"/>
    </source>
</evidence>
<dbReference type="InterPro" id="IPR035979">
    <property type="entry name" value="RBD_domain_sf"/>
</dbReference>
<dbReference type="Pfam" id="PF00076">
    <property type="entry name" value="RRM_1"/>
    <property type="match status" value="1"/>
</dbReference>
<dbReference type="SMART" id="SM00360">
    <property type="entry name" value="RRM"/>
    <property type="match status" value="1"/>
</dbReference>
<feature type="compositionally biased region" description="Low complexity" evidence="7">
    <location>
        <begin position="15"/>
        <end position="32"/>
    </location>
</feature>
<evidence type="ECO:0000313" key="10">
    <source>
        <dbReference type="EnsemblMetazoa" id="AALFPA23_013638.P19752"/>
    </source>
</evidence>
<feature type="region of interest" description="Disordered" evidence="7">
    <location>
        <begin position="1"/>
        <end position="32"/>
    </location>
</feature>
<evidence type="ECO:0000256" key="5">
    <source>
        <dbReference type="PROSITE-ProRule" id="PRU00134"/>
    </source>
</evidence>
<proteinExistence type="predicted"/>
<dbReference type="Gene3D" id="2.30.30.140">
    <property type="match status" value="2"/>
</dbReference>
<protein>
    <recommendedName>
        <fullName evidence="12">RRM domain-containing protein</fullName>
    </recommendedName>
</protein>
<keyword evidence="3" id="KW-0862">Zinc</keyword>
<dbReference type="InterPro" id="IPR012677">
    <property type="entry name" value="Nucleotide-bd_a/b_plait_sf"/>
</dbReference>
<dbReference type="Gene3D" id="6.10.140.2220">
    <property type="match status" value="1"/>
</dbReference>
<dbReference type="Pfam" id="PF00567">
    <property type="entry name" value="TUDOR"/>
    <property type="match status" value="2"/>
</dbReference>
<keyword evidence="1" id="KW-0479">Metal-binding</keyword>
<feature type="compositionally biased region" description="Polar residues" evidence="7">
    <location>
        <begin position="1"/>
        <end position="13"/>
    </location>
</feature>
<dbReference type="SUPFAM" id="SSF63748">
    <property type="entry name" value="Tudor/PWWP/MBT"/>
    <property type="match status" value="2"/>
</dbReference>
<dbReference type="InterPro" id="IPR002893">
    <property type="entry name" value="Znf_MYND"/>
</dbReference>
<dbReference type="CDD" id="cd20379">
    <property type="entry name" value="Tudor_dTUD-like"/>
    <property type="match status" value="1"/>
</dbReference>
<dbReference type="InterPro" id="IPR050621">
    <property type="entry name" value="Tudor_domain_containing"/>
</dbReference>
<dbReference type="Proteomes" id="UP000069940">
    <property type="component" value="Unassembled WGS sequence"/>
</dbReference>
<name>A0ABM1YZS3_AEDAL</name>
<dbReference type="CDD" id="cd20445">
    <property type="entry name" value="Tudor_vreteno-like_rpt2"/>
    <property type="match status" value="1"/>
</dbReference>
<dbReference type="Gene3D" id="3.30.70.330">
    <property type="match status" value="1"/>
</dbReference>
<reference evidence="10" key="2">
    <citation type="submission" date="2025-05" db="UniProtKB">
        <authorList>
            <consortium name="EnsemblMetazoa"/>
        </authorList>
    </citation>
    <scope>IDENTIFICATION</scope>
    <source>
        <strain evidence="10">Foshan</strain>
    </source>
</reference>
<dbReference type="InterPro" id="IPR035437">
    <property type="entry name" value="SNase_OB-fold_sf"/>
</dbReference>
<sequence length="797" mass="89259">METTPSEQSSATDGTVVTVPAPAKTASTTTTTTIQLDDRLDQMTHDYYDPMLNRYDTGPGADLDDTQQPGALAASAAAAAASKSSNLSHSDTPAAVRIRLKNTRDLTEDGLRELCRVYGTVTNVHKPKQDASTAFVEFANQSEAGLAIQELNRKLGFQFYPAFAHEKKTVPPMDMNLPAPPPPFESAAEVQLVQTIEASGDEESWEMTLAPRRIKTGFSIPLKVRFPEQSTMATAPFYVSRTSPLSRVDANRIFSVVTVLDSEHRELKALFDAKIEERIENFCKREDVNRVESKGTTPNGKPLFGFNGLSAEKSALFPDSFCTKCGQRGFFSCSLCGTQYCSKHCQHVDYERHKIQCEPKTSETESSRCSTPGKKGAFQDLDECCLVQEEFRKGSHVVILSVLSPERVYVRSLDKESNKEYLQTLSDIAQAGLTADKLTAFPEPGDICLALYEPLKIYGRVLIVKVTRKNVLCVFIEFGLISIVAMEELRLLADSDLKLRKVRIHKVHLKGITEEYGHIEKAMTYLNTLIDQPLEMKVQLEVGNLVDGELRTAAGISVNKKINDLITIPICKPSENPDSFVDYKTVPHKTLPPNQKMDVMILNRTTIKLDFRVCLIAYDDLPYLQDLQRKLQSYGKKVNRFVEHYTPRLNELCLVRNMDTWYRAVCMESVGDGRPTVYLCDYGCLLMARLDDIRKIPPSLATEVRTTDARVFGVEEAEKAGVKIDSEFLDIYLEENERMAVETAEEVEFKEFEQALSKEETSMLTVIRVPDLIGFIEDRAHCGESLRSDVTASRFGK</sequence>
<evidence type="ECO:0000256" key="6">
    <source>
        <dbReference type="PROSITE-ProRule" id="PRU00176"/>
    </source>
</evidence>
<evidence type="ECO:0000256" key="3">
    <source>
        <dbReference type="ARBA" id="ARBA00022833"/>
    </source>
</evidence>
<evidence type="ECO:0000313" key="11">
    <source>
        <dbReference type="Proteomes" id="UP000069940"/>
    </source>
</evidence>
<dbReference type="RefSeq" id="XP_029711714.2">
    <property type="nucleotide sequence ID" value="XM_029855854.2"/>
</dbReference>
<evidence type="ECO:0000259" key="9">
    <source>
        <dbReference type="PROSITE" id="PS50865"/>
    </source>
</evidence>
<keyword evidence="11" id="KW-1185">Reference proteome</keyword>
<dbReference type="InterPro" id="IPR000504">
    <property type="entry name" value="RRM_dom"/>
</dbReference>
<dbReference type="PROSITE" id="PS50102">
    <property type="entry name" value="RRM"/>
    <property type="match status" value="1"/>
</dbReference>
<dbReference type="GeneID" id="115253714"/>
<keyword evidence="2 5" id="KW-0863">Zinc-finger</keyword>
<keyword evidence="4 6" id="KW-0694">RNA-binding</keyword>
<evidence type="ECO:0008006" key="12">
    <source>
        <dbReference type="Google" id="ProtNLM"/>
    </source>
</evidence>
<dbReference type="PROSITE" id="PS50865">
    <property type="entry name" value="ZF_MYND_2"/>
    <property type="match status" value="1"/>
</dbReference>
<organism evidence="10 11">
    <name type="scientific">Aedes albopictus</name>
    <name type="common">Asian tiger mosquito</name>
    <name type="synonym">Stegomyia albopicta</name>
    <dbReference type="NCBI Taxonomy" id="7160"/>
    <lineage>
        <taxon>Eukaryota</taxon>
        <taxon>Metazoa</taxon>
        <taxon>Ecdysozoa</taxon>
        <taxon>Arthropoda</taxon>
        <taxon>Hexapoda</taxon>
        <taxon>Insecta</taxon>
        <taxon>Pterygota</taxon>
        <taxon>Neoptera</taxon>
        <taxon>Endopterygota</taxon>
        <taxon>Diptera</taxon>
        <taxon>Nematocera</taxon>
        <taxon>Culicoidea</taxon>
        <taxon>Culicidae</taxon>
        <taxon>Culicinae</taxon>
        <taxon>Aedini</taxon>
        <taxon>Aedes</taxon>
        <taxon>Stegomyia</taxon>
    </lineage>
</organism>
<evidence type="ECO:0000256" key="1">
    <source>
        <dbReference type="ARBA" id="ARBA00022723"/>
    </source>
</evidence>
<dbReference type="InterPro" id="IPR047396">
    <property type="entry name" value="Tudor_vreteno-like_rpt2"/>
</dbReference>
<evidence type="ECO:0000256" key="4">
    <source>
        <dbReference type="ARBA" id="ARBA00022884"/>
    </source>
</evidence>
<dbReference type="EnsemblMetazoa" id="AALFPA23_013638.R19752">
    <property type="protein sequence ID" value="AALFPA23_013638.P19752"/>
    <property type="gene ID" value="AALFPA23_013638"/>
</dbReference>
<dbReference type="Gene3D" id="2.40.50.90">
    <property type="match status" value="1"/>
</dbReference>
<evidence type="ECO:0000256" key="2">
    <source>
        <dbReference type="ARBA" id="ARBA00022771"/>
    </source>
</evidence>
<dbReference type="SUPFAM" id="SSF144232">
    <property type="entry name" value="HIT/MYND zinc finger-like"/>
    <property type="match status" value="1"/>
</dbReference>
<dbReference type="InterPro" id="IPR002999">
    <property type="entry name" value="Tudor"/>
</dbReference>
<dbReference type="PANTHER" id="PTHR22948">
    <property type="entry name" value="TUDOR DOMAIN CONTAINING PROTEIN"/>
    <property type="match status" value="1"/>
</dbReference>
<accession>A0ABM1YZS3</accession>
<reference evidence="11" key="1">
    <citation type="journal article" date="2015" name="Proc. Natl. Acad. Sci. U.S.A.">
        <title>Genome sequence of the Asian Tiger mosquito, Aedes albopictus, reveals insights into its biology, genetics, and evolution.</title>
        <authorList>
            <person name="Chen X.G."/>
            <person name="Jiang X."/>
            <person name="Gu J."/>
            <person name="Xu M."/>
            <person name="Wu Y."/>
            <person name="Deng Y."/>
            <person name="Zhang C."/>
            <person name="Bonizzoni M."/>
            <person name="Dermauw W."/>
            <person name="Vontas J."/>
            <person name="Armbruster P."/>
            <person name="Huang X."/>
            <person name="Yang Y."/>
            <person name="Zhang H."/>
            <person name="He W."/>
            <person name="Peng H."/>
            <person name="Liu Y."/>
            <person name="Wu K."/>
            <person name="Chen J."/>
            <person name="Lirakis M."/>
            <person name="Topalis P."/>
            <person name="Van Leeuwen T."/>
            <person name="Hall A.B."/>
            <person name="Jiang X."/>
            <person name="Thorpe C."/>
            <person name="Mueller R.L."/>
            <person name="Sun C."/>
            <person name="Waterhouse R.M."/>
            <person name="Yan G."/>
            <person name="Tu Z.J."/>
            <person name="Fang X."/>
            <person name="James A.A."/>
        </authorList>
    </citation>
    <scope>NUCLEOTIDE SEQUENCE [LARGE SCALE GENOMIC DNA]</scope>
    <source>
        <strain evidence="11">Foshan</strain>
    </source>
</reference>